<gene>
    <name evidence="2" type="ORF">KSP39_PZI001290</name>
</gene>
<protein>
    <submittedName>
        <fullName evidence="2">Uncharacterized protein</fullName>
    </submittedName>
</protein>
<keyword evidence="1" id="KW-0812">Transmembrane</keyword>
<keyword evidence="1" id="KW-1133">Transmembrane helix</keyword>
<proteinExistence type="predicted"/>
<evidence type="ECO:0000256" key="1">
    <source>
        <dbReference type="SAM" id="Phobius"/>
    </source>
</evidence>
<keyword evidence="1" id="KW-0472">Membrane</keyword>
<evidence type="ECO:0000313" key="3">
    <source>
        <dbReference type="Proteomes" id="UP001418222"/>
    </source>
</evidence>
<dbReference type="PANTHER" id="PTHR36779">
    <property type="entry name" value="OSJNBA0083N12.13 PROTEIN"/>
    <property type="match status" value="1"/>
</dbReference>
<accession>A0AAP0C3M7</accession>
<evidence type="ECO:0000313" key="2">
    <source>
        <dbReference type="EMBL" id="KAK8957532.1"/>
    </source>
</evidence>
<reference evidence="2 3" key="1">
    <citation type="journal article" date="2022" name="Nat. Plants">
        <title>Genomes of leafy and leafless Platanthera orchids illuminate the evolution of mycoheterotrophy.</title>
        <authorList>
            <person name="Li M.H."/>
            <person name="Liu K.W."/>
            <person name="Li Z."/>
            <person name="Lu H.C."/>
            <person name="Ye Q.L."/>
            <person name="Zhang D."/>
            <person name="Wang J.Y."/>
            <person name="Li Y.F."/>
            <person name="Zhong Z.M."/>
            <person name="Liu X."/>
            <person name="Yu X."/>
            <person name="Liu D.K."/>
            <person name="Tu X.D."/>
            <person name="Liu B."/>
            <person name="Hao Y."/>
            <person name="Liao X.Y."/>
            <person name="Jiang Y.T."/>
            <person name="Sun W.H."/>
            <person name="Chen J."/>
            <person name="Chen Y.Q."/>
            <person name="Ai Y."/>
            <person name="Zhai J.W."/>
            <person name="Wu S.S."/>
            <person name="Zhou Z."/>
            <person name="Hsiao Y.Y."/>
            <person name="Wu W.L."/>
            <person name="Chen Y.Y."/>
            <person name="Lin Y.F."/>
            <person name="Hsu J.L."/>
            <person name="Li C.Y."/>
            <person name="Wang Z.W."/>
            <person name="Zhao X."/>
            <person name="Zhong W.Y."/>
            <person name="Ma X.K."/>
            <person name="Ma L."/>
            <person name="Huang J."/>
            <person name="Chen G.Z."/>
            <person name="Huang M.Z."/>
            <person name="Huang L."/>
            <person name="Peng D.H."/>
            <person name="Luo Y.B."/>
            <person name="Zou S.Q."/>
            <person name="Chen S.P."/>
            <person name="Lan S."/>
            <person name="Tsai W.C."/>
            <person name="Van de Peer Y."/>
            <person name="Liu Z.J."/>
        </authorList>
    </citation>
    <scope>NUCLEOTIDE SEQUENCE [LARGE SCALE GENOMIC DNA]</scope>
    <source>
        <strain evidence="2">Lor287</strain>
    </source>
</reference>
<dbReference type="EMBL" id="JBBWWQ010000001">
    <property type="protein sequence ID" value="KAK8957532.1"/>
    <property type="molecule type" value="Genomic_DNA"/>
</dbReference>
<name>A0AAP0C3M7_9ASPA</name>
<organism evidence="2 3">
    <name type="scientific">Platanthera zijinensis</name>
    <dbReference type="NCBI Taxonomy" id="2320716"/>
    <lineage>
        <taxon>Eukaryota</taxon>
        <taxon>Viridiplantae</taxon>
        <taxon>Streptophyta</taxon>
        <taxon>Embryophyta</taxon>
        <taxon>Tracheophyta</taxon>
        <taxon>Spermatophyta</taxon>
        <taxon>Magnoliopsida</taxon>
        <taxon>Liliopsida</taxon>
        <taxon>Asparagales</taxon>
        <taxon>Orchidaceae</taxon>
        <taxon>Orchidoideae</taxon>
        <taxon>Orchideae</taxon>
        <taxon>Orchidinae</taxon>
        <taxon>Platanthera</taxon>
    </lineage>
</organism>
<dbReference type="Proteomes" id="UP001418222">
    <property type="component" value="Unassembled WGS sequence"/>
</dbReference>
<dbReference type="AlphaFoldDB" id="A0AAP0C3M7"/>
<comment type="caution">
    <text evidence="2">The sequence shown here is derived from an EMBL/GenBank/DDBJ whole genome shotgun (WGS) entry which is preliminary data.</text>
</comment>
<feature type="transmembrane region" description="Helical" evidence="1">
    <location>
        <begin position="200"/>
        <end position="226"/>
    </location>
</feature>
<sequence length="287" mass="32668">MIRITMRCCWLVVASLGASLLSFFLLGVLAIAMGTLSSFNPVTVPSVCRIISSNVDIKSSSVCEIGFLNFKARHAFHHKEKTTFRCRDDYYWASIFEVEFKEYFSGQTLHAVAEAPKEALPRDCRPSFDTAWMTKMKFKVNETYNCRYTLGSPKAEIYPDRLFNCHAKDTSTAEMVRRLFLLLTGSHLEKNMPPGRHMGFIVAGIVLGMPSSICCIIFIKILQAAMSSLARQWHQKALLSPFSALRLRRACILVAYFSSVGWLMLQYRKMIGLKQLYFNSNLREHTS</sequence>
<keyword evidence="3" id="KW-1185">Reference proteome</keyword>
<dbReference type="PANTHER" id="PTHR36779:SF1">
    <property type="entry name" value="OS04G0600400 PROTEIN"/>
    <property type="match status" value="1"/>
</dbReference>